<dbReference type="EMBL" id="JAGTJR010000029">
    <property type="protein sequence ID" value="KAH7039488.1"/>
    <property type="molecule type" value="Genomic_DNA"/>
</dbReference>
<dbReference type="InterPro" id="IPR027417">
    <property type="entry name" value="P-loop_NTPase"/>
</dbReference>
<keyword evidence="9" id="KW-0496">Mitochondrion</keyword>
<dbReference type="PANTHER" id="PTHR23070">
    <property type="entry name" value="BCS1 AAA-TYPE ATPASE"/>
    <property type="match status" value="1"/>
</dbReference>
<dbReference type="SMART" id="SM00382">
    <property type="entry name" value="AAA"/>
    <property type="match status" value="1"/>
</dbReference>
<keyword evidence="6 16" id="KW-0378">Hydrolase</keyword>
<gene>
    <name evidence="16" type="ORF">B0J12DRAFT_702774</name>
</gene>
<proteinExistence type="inferred from homology"/>
<evidence type="ECO:0000313" key="17">
    <source>
        <dbReference type="Proteomes" id="UP000774617"/>
    </source>
</evidence>
<feature type="compositionally biased region" description="Acidic residues" evidence="13">
    <location>
        <begin position="521"/>
        <end position="533"/>
    </location>
</feature>
<evidence type="ECO:0000256" key="6">
    <source>
        <dbReference type="ARBA" id="ARBA00022801"/>
    </source>
</evidence>
<sequence length="533" mass="58184">MESDTTSTPSKGYLQSLAHGVGRLITVFADGVPSGKVDRVVKAFEDGCASPLCHSIAGLVWGLLAGYMLLKSYWAALETLILAHYACTLTIHSGERIGDDVVEWMSKNLELDSNVFEIHYSRAPEEERANIQLKPGLGTHTFRYGGTWLRISRSRIKVGEREGGKIGLAKEVLKISSFGRGNSVLQAFLEECRDFASNQVGKLTHIYRTSPQARGRWDSPTSRVSRPMSTIDIDEAVKKNLLEDARRYFHVSARNFYANRGIPHRRGYLFYGPPGCGKSSISQAMAGHFRIPIFTVSLASSDMTDDVLEQLFDGVADRCDPPKCIVLLEDIDSAGISREKMRAARARRRQRGVTLSGLLNIIDGVAALEGRLLIMTSNTPDTLDAALVRPGRIDKQVYFGPVTHAVAASIFARMFTVGPDEQFDNEQPARQQQQQQQPDCGLPALASAFGAVVPEKLVTPAETQCYLLEHRDDPVAAVERAADWVARLVEAKTKGTSVSEPTTVEAGAQAAGGAGEGGEDKGDDDDHDDNDHP</sequence>
<evidence type="ECO:0000256" key="5">
    <source>
        <dbReference type="ARBA" id="ARBA00022792"/>
    </source>
</evidence>
<dbReference type="InterPro" id="IPR050747">
    <property type="entry name" value="Mitochondrial_chaperone_BCS1"/>
</dbReference>
<evidence type="ECO:0000256" key="11">
    <source>
        <dbReference type="ARBA" id="ARBA00048778"/>
    </source>
</evidence>
<comment type="similarity">
    <text evidence="2">Belongs to the AAA ATPase family. BCS1 subfamily.</text>
</comment>
<keyword evidence="8" id="KW-1133">Transmembrane helix</keyword>
<evidence type="ECO:0000256" key="13">
    <source>
        <dbReference type="SAM" id="MobiDB-lite"/>
    </source>
</evidence>
<keyword evidence="17" id="KW-1185">Reference proteome</keyword>
<dbReference type="SUPFAM" id="SSF52540">
    <property type="entry name" value="P-loop containing nucleoside triphosphate hydrolases"/>
    <property type="match status" value="1"/>
</dbReference>
<keyword evidence="10" id="KW-0472">Membrane</keyword>
<comment type="subcellular location">
    <subcellularLocation>
        <location evidence="1">Mitochondrion inner membrane</location>
        <topology evidence="1">Single-pass membrane protein</topology>
    </subcellularLocation>
</comment>
<keyword evidence="3" id="KW-0812">Transmembrane</keyword>
<dbReference type="GO" id="GO:0016787">
    <property type="term" value="F:hydrolase activity"/>
    <property type="evidence" value="ECO:0007669"/>
    <property type="project" value="UniProtKB-KW"/>
</dbReference>
<dbReference type="PROSITE" id="PS00674">
    <property type="entry name" value="AAA"/>
    <property type="match status" value="1"/>
</dbReference>
<dbReference type="InterPro" id="IPR003960">
    <property type="entry name" value="ATPase_AAA_CS"/>
</dbReference>
<feature type="domain" description="BCS1 N-terminal" evidence="15">
    <location>
        <begin position="61"/>
        <end position="231"/>
    </location>
</feature>
<dbReference type="SMART" id="SM01024">
    <property type="entry name" value="BCS1_N"/>
    <property type="match status" value="1"/>
</dbReference>
<keyword evidence="7 12" id="KW-0067">ATP-binding</keyword>
<dbReference type="Pfam" id="PF08740">
    <property type="entry name" value="BCS1_N"/>
    <property type="match status" value="1"/>
</dbReference>
<evidence type="ECO:0000256" key="10">
    <source>
        <dbReference type="ARBA" id="ARBA00023136"/>
    </source>
</evidence>
<evidence type="ECO:0000259" key="14">
    <source>
        <dbReference type="SMART" id="SM00382"/>
    </source>
</evidence>
<dbReference type="InterPro" id="IPR003959">
    <property type="entry name" value="ATPase_AAA_core"/>
</dbReference>
<dbReference type="Pfam" id="PF25426">
    <property type="entry name" value="AAA_lid_BCS1"/>
    <property type="match status" value="1"/>
</dbReference>
<evidence type="ECO:0000256" key="9">
    <source>
        <dbReference type="ARBA" id="ARBA00023128"/>
    </source>
</evidence>
<evidence type="ECO:0000256" key="3">
    <source>
        <dbReference type="ARBA" id="ARBA00022692"/>
    </source>
</evidence>
<dbReference type="Pfam" id="PF00004">
    <property type="entry name" value="AAA"/>
    <property type="match status" value="1"/>
</dbReference>
<comment type="caution">
    <text evidence="16">The sequence shown here is derived from an EMBL/GenBank/DDBJ whole genome shotgun (WGS) entry which is preliminary data.</text>
</comment>
<dbReference type="Proteomes" id="UP000774617">
    <property type="component" value="Unassembled WGS sequence"/>
</dbReference>
<feature type="domain" description="AAA+ ATPase" evidence="14">
    <location>
        <begin position="264"/>
        <end position="403"/>
    </location>
</feature>
<accession>A0ABQ8G3N0</accession>
<feature type="region of interest" description="Disordered" evidence="13">
    <location>
        <begin position="492"/>
        <end position="533"/>
    </location>
</feature>
<dbReference type="InterPro" id="IPR014851">
    <property type="entry name" value="BCS1_N"/>
</dbReference>
<evidence type="ECO:0000256" key="12">
    <source>
        <dbReference type="RuleBase" id="RU003651"/>
    </source>
</evidence>
<evidence type="ECO:0000256" key="8">
    <source>
        <dbReference type="ARBA" id="ARBA00022989"/>
    </source>
</evidence>
<evidence type="ECO:0000256" key="1">
    <source>
        <dbReference type="ARBA" id="ARBA00004434"/>
    </source>
</evidence>
<organism evidence="16 17">
    <name type="scientific">Macrophomina phaseolina</name>
    <dbReference type="NCBI Taxonomy" id="35725"/>
    <lineage>
        <taxon>Eukaryota</taxon>
        <taxon>Fungi</taxon>
        <taxon>Dikarya</taxon>
        <taxon>Ascomycota</taxon>
        <taxon>Pezizomycotina</taxon>
        <taxon>Dothideomycetes</taxon>
        <taxon>Dothideomycetes incertae sedis</taxon>
        <taxon>Botryosphaeriales</taxon>
        <taxon>Botryosphaeriaceae</taxon>
        <taxon>Macrophomina</taxon>
    </lineage>
</organism>
<name>A0ABQ8G3N0_9PEZI</name>
<keyword evidence="4 12" id="KW-0547">Nucleotide-binding</keyword>
<comment type="catalytic activity">
    <reaction evidence="11">
        <text>ATP + H2O = ADP + phosphate + H(+)</text>
        <dbReference type="Rhea" id="RHEA:13065"/>
        <dbReference type="ChEBI" id="CHEBI:15377"/>
        <dbReference type="ChEBI" id="CHEBI:15378"/>
        <dbReference type="ChEBI" id="CHEBI:30616"/>
        <dbReference type="ChEBI" id="CHEBI:43474"/>
        <dbReference type="ChEBI" id="CHEBI:456216"/>
    </reaction>
    <physiologicalReaction direction="left-to-right" evidence="11">
        <dbReference type="Rhea" id="RHEA:13066"/>
    </physiologicalReaction>
</comment>
<dbReference type="InterPro" id="IPR057495">
    <property type="entry name" value="AAA_lid_BCS1"/>
</dbReference>
<evidence type="ECO:0000256" key="2">
    <source>
        <dbReference type="ARBA" id="ARBA00007448"/>
    </source>
</evidence>
<dbReference type="Gene3D" id="3.40.50.300">
    <property type="entry name" value="P-loop containing nucleotide triphosphate hydrolases"/>
    <property type="match status" value="1"/>
</dbReference>
<keyword evidence="5" id="KW-0999">Mitochondrion inner membrane</keyword>
<protein>
    <submittedName>
        <fullName evidence="16">P-loop containing nucleoside triphosphate hydrolase protein</fullName>
    </submittedName>
</protein>
<evidence type="ECO:0000256" key="4">
    <source>
        <dbReference type="ARBA" id="ARBA00022741"/>
    </source>
</evidence>
<evidence type="ECO:0000259" key="15">
    <source>
        <dbReference type="SMART" id="SM01024"/>
    </source>
</evidence>
<evidence type="ECO:0000256" key="7">
    <source>
        <dbReference type="ARBA" id="ARBA00022840"/>
    </source>
</evidence>
<dbReference type="InterPro" id="IPR003593">
    <property type="entry name" value="AAA+_ATPase"/>
</dbReference>
<reference evidence="16 17" key="1">
    <citation type="journal article" date="2021" name="Nat. Commun.">
        <title>Genetic determinants of endophytism in the Arabidopsis root mycobiome.</title>
        <authorList>
            <person name="Mesny F."/>
            <person name="Miyauchi S."/>
            <person name="Thiergart T."/>
            <person name="Pickel B."/>
            <person name="Atanasova L."/>
            <person name="Karlsson M."/>
            <person name="Huettel B."/>
            <person name="Barry K.W."/>
            <person name="Haridas S."/>
            <person name="Chen C."/>
            <person name="Bauer D."/>
            <person name="Andreopoulos W."/>
            <person name="Pangilinan J."/>
            <person name="LaButti K."/>
            <person name="Riley R."/>
            <person name="Lipzen A."/>
            <person name="Clum A."/>
            <person name="Drula E."/>
            <person name="Henrissat B."/>
            <person name="Kohler A."/>
            <person name="Grigoriev I.V."/>
            <person name="Martin F.M."/>
            <person name="Hacquard S."/>
        </authorList>
    </citation>
    <scope>NUCLEOTIDE SEQUENCE [LARGE SCALE GENOMIC DNA]</scope>
    <source>
        <strain evidence="16 17">MPI-SDFR-AT-0080</strain>
    </source>
</reference>
<evidence type="ECO:0000313" key="16">
    <source>
        <dbReference type="EMBL" id="KAH7039488.1"/>
    </source>
</evidence>